<proteinExistence type="predicted"/>
<dbReference type="EMBL" id="KI630171">
    <property type="protein sequence ID" value="EYU46010.1"/>
    <property type="molecule type" value="Genomic_DNA"/>
</dbReference>
<evidence type="ECO:0000259" key="2">
    <source>
        <dbReference type="Pfam" id="PF22600"/>
    </source>
</evidence>
<dbReference type="InterPro" id="IPR058921">
    <property type="entry name" value="PAP/OAS1-rel"/>
</dbReference>
<evidence type="ECO:0000256" key="1">
    <source>
        <dbReference type="SAM" id="MobiDB-lite"/>
    </source>
</evidence>
<dbReference type="STRING" id="4155.A0A022S3Z3"/>
<dbReference type="Pfam" id="PF26180">
    <property type="entry name" value="PAP-OAS1"/>
    <property type="match status" value="1"/>
</dbReference>
<dbReference type="InterPro" id="IPR058920">
    <property type="entry name" value="PAP-OAS1-bd-rel"/>
</dbReference>
<dbReference type="SUPFAM" id="SSF81631">
    <property type="entry name" value="PAP/OAS1 substrate-binding domain"/>
    <property type="match status" value="1"/>
</dbReference>
<dbReference type="SUPFAM" id="SSF81301">
    <property type="entry name" value="Nucleotidyltransferase"/>
    <property type="match status" value="1"/>
</dbReference>
<feature type="compositionally biased region" description="Polar residues" evidence="1">
    <location>
        <begin position="388"/>
        <end position="397"/>
    </location>
</feature>
<feature type="compositionally biased region" description="Polar residues" evidence="1">
    <location>
        <begin position="477"/>
        <end position="490"/>
    </location>
</feature>
<dbReference type="Proteomes" id="UP000030748">
    <property type="component" value="Unassembled WGS sequence"/>
</dbReference>
<organism evidence="4 5">
    <name type="scientific">Erythranthe guttata</name>
    <name type="common">Yellow monkey flower</name>
    <name type="synonym">Mimulus guttatus</name>
    <dbReference type="NCBI Taxonomy" id="4155"/>
    <lineage>
        <taxon>Eukaryota</taxon>
        <taxon>Viridiplantae</taxon>
        <taxon>Streptophyta</taxon>
        <taxon>Embryophyta</taxon>
        <taxon>Tracheophyta</taxon>
        <taxon>Spermatophyta</taxon>
        <taxon>Magnoliopsida</taxon>
        <taxon>eudicotyledons</taxon>
        <taxon>Gunneridae</taxon>
        <taxon>Pentapetalae</taxon>
        <taxon>asterids</taxon>
        <taxon>lamiids</taxon>
        <taxon>Lamiales</taxon>
        <taxon>Phrymaceae</taxon>
        <taxon>Erythranthe</taxon>
    </lineage>
</organism>
<dbReference type="PANTHER" id="PTHR45979">
    <property type="entry name" value="PAP/OAS1 SUBSTRATE-BINDING DOMAIN SUPERFAMILY"/>
    <property type="match status" value="1"/>
</dbReference>
<dbReference type="PANTHER" id="PTHR45979:SF28">
    <property type="entry name" value="POLY(A) RNA POLYMERASE CID14-LIKE"/>
    <property type="match status" value="1"/>
</dbReference>
<evidence type="ECO:0000313" key="4">
    <source>
        <dbReference type="EMBL" id="EYU46010.1"/>
    </source>
</evidence>
<accession>A0A022S3Z3</accession>
<evidence type="ECO:0000259" key="3">
    <source>
        <dbReference type="Pfam" id="PF26180"/>
    </source>
</evidence>
<feature type="domain" description="PAP/OAS1 substrate-binding-related" evidence="3">
    <location>
        <begin position="172"/>
        <end position="364"/>
    </location>
</feature>
<gene>
    <name evidence="4" type="ORF">MIMGU_mgv1a004541mg</name>
</gene>
<dbReference type="eggNOG" id="KOG1906">
    <property type="taxonomic scope" value="Eukaryota"/>
</dbReference>
<dbReference type="Gene3D" id="3.30.460.10">
    <property type="entry name" value="Beta Polymerase, domain 2"/>
    <property type="match status" value="1"/>
</dbReference>
<evidence type="ECO:0000313" key="5">
    <source>
        <dbReference type="Proteomes" id="UP000030748"/>
    </source>
</evidence>
<dbReference type="InterPro" id="IPR043519">
    <property type="entry name" value="NT_sf"/>
</dbReference>
<dbReference type="CDD" id="cd05402">
    <property type="entry name" value="NT_PAP_TUTase"/>
    <property type="match status" value="1"/>
</dbReference>
<dbReference type="Gene3D" id="1.10.1410.10">
    <property type="match status" value="1"/>
</dbReference>
<protein>
    <submittedName>
        <fullName evidence="4">Uncharacterized protein</fullName>
    </submittedName>
</protein>
<sequence length="521" mass="58483">MGELGVEISEVDLGWKSCTVTDPAPLSEECLSAAAEAAAQQVVNCVHPTLDSEEKRRDVIDYVQRLIKSQINCEVFPYGSVPLKTYLPDGDIDLTAVKGLEGEEVLAHEVFALLQREEKNENAEFQVKDPQFIDAEVKLVKCLVQNIVIDISFNQLGGLSTLCFLEQVDRLVGRNHLFKRSIILVKAWCYYESRVLGAHHGLISTYALETLILYIFHLFHSSLSGPLSVLYKFLEYYSQFDWENYCVSLKGPVCKSSLPDIVVKTPESERKDLMLSEEFLENCMEMFSVSSRVVEGKPKAFQTKYLNIIDPLKENNNLGRSVHRGNFYRIRSAFKYGARKLGKVFQQPKDKIADEISEFFADTIARHGSDYRSGTQGLTLEFGDEDSSTAYSSSPVELSSEDDIILKSSVCDDNDSLGERPTQGWSRNKAPPHNHHNHFHRHKRVNGSCAYTAPSQPKNSENGVDEVVPSARRRSQESMSQSPRSVNNGDQKSRKLSRIEFGSIGNLAEEVIAASSGFQCR</sequence>
<dbReference type="InterPro" id="IPR054708">
    <property type="entry name" value="MTPAP-like_central"/>
</dbReference>
<feature type="compositionally biased region" description="Polar residues" evidence="1">
    <location>
        <begin position="453"/>
        <end position="462"/>
    </location>
</feature>
<dbReference type="Pfam" id="PF22600">
    <property type="entry name" value="MTPAP-like_central"/>
    <property type="match status" value="1"/>
</dbReference>
<feature type="region of interest" description="Disordered" evidence="1">
    <location>
        <begin position="409"/>
        <end position="495"/>
    </location>
</feature>
<dbReference type="AlphaFoldDB" id="A0A022S3Z3"/>
<keyword evidence="5" id="KW-1185">Reference proteome</keyword>
<feature type="compositionally biased region" description="Basic residues" evidence="1">
    <location>
        <begin position="430"/>
        <end position="445"/>
    </location>
</feature>
<name>A0A022S3Z3_ERYGU</name>
<feature type="domain" description="Poly(A) RNA polymerase mitochondrial-like central palm" evidence="2">
    <location>
        <begin position="41"/>
        <end position="160"/>
    </location>
</feature>
<feature type="region of interest" description="Disordered" evidence="1">
    <location>
        <begin position="376"/>
        <end position="397"/>
    </location>
</feature>
<reference evidence="4 5" key="1">
    <citation type="journal article" date="2013" name="Proc. Natl. Acad. Sci. U.S.A.">
        <title>Fine-scale variation in meiotic recombination in Mimulus inferred from population shotgun sequencing.</title>
        <authorList>
            <person name="Hellsten U."/>
            <person name="Wright K.M."/>
            <person name="Jenkins J."/>
            <person name="Shu S."/>
            <person name="Yuan Y."/>
            <person name="Wessler S.R."/>
            <person name="Schmutz J."/>
            <person name="Willis J.H."/>
            <person name="Rokhsar D.S."/>
        </authorList>
    </citation>
    <scope>NUCLEOTIDE SEQUENCE [LARGE SCALE GENOMIC DNA]</scope>
    <source>
        <strain evidence="5">cv. DUN x IM62</strain>
    </source>
</reference>